<accession>A0A9W7Y766</accession>
<keyword evidence="3" id="KW-0690">Ribosome biogenesis</keyword>
<feature type="compositionally biased region" description="Acidic residues" evidence="17">
    <location>
        <begin position="1"/>
        <end position="29"/>
    </location>
</feature>
<feature type="short sequence motif" description="Q motif" evidence="15">
    <location>
        <begin position="234"/>
        <end position="262"/>
    </location>
</feature>
<comment type="function">
    <text evidence="10">ATP-binding RNA helicase involved in ribosome assembly.</text>
</comment>
<evidence type="ECO:0000259" key="19">
    <source>
        <dbReference type="PROSITE" id="PS51194"/>
    </source>
</evidence>
<keyword evidence="4 16" id="KW-0547">Nucleotide-binding</keyword>
<feature type="region of interest" description="Disordered" evidence="17">
    <location>
        <begin position="84"/>
        <end position="215"/>
    </location>
</feature>
<evidence type="ECO:0000256" key="10">
    <source>
        <dbReference type="ARBA" id="ARBA00043881"/>
    </source>
</evidence>
<keyword evidence="7 16" id="KW-0067">ATP-binding</keyword>
<dbReference type="Gene3D" id="3.40.50.300">
    <property type="entry name" value="P-loop containing nucleotide triphosphate hydrolases"/>
    <property type="match status" value="2"/>
</dbReference>
<organism evidence="21 22">
    <name type="scientific">Coemansia erecta</name>
    <dbReference type="NCBI Taxonomy" id="147472"/>
    <lineage>
        <taxon>Eukaryota</taxon>
        <taxon>Fungi</taxon>
        <taxon>Fungi incertae sedis</taxon>
        <taxon>Zoopagomycota</taxon>
        <taxon>Kickxellomycotina</taxon>
        <taxon>Kickxellomycetes</taxon>
        <taxon>Kickxellales</taxon>
        <taxon>Kickxellaceae</taxon>
        <taxon>Coemansia</taxon>
    </lineage>
</organism>
<evidence type="ECO:0000256" key="8">
    <source>
        <dbReference type="ARBA" id="ARBA00022884"/>
    </source>
</evidence>
<dbReference type="Pfam" id="PF00270">
    <property type="entry name" value="DEAD"/>
    <property type="match status" value="1"/>
</dbReference>
<dbReference type="InterPro" id="IPR027417">
    <property type="entry name" value="P-loop_NTPase"/>
</dbReference>
<evidence type="ECO:0000256" key="11">
    <source>
        <dbReference type="ARBA" id="ARBA00043999"/>
    </source>
</evidence>
<evidence type="ECO:0000256" key="6">
    <source>
        <dbReference type="ARBA" id="ARBA00022806"/>
    </source>
</evidence>
<dbReference type="GO" id="GO:0005730">
    <property type="term" value="C:nucleolus"/>
    <property type="evidence" value="ECO:0007669"/>
    <property type="project" value="UniProtKB-SubCell"/>
</dbReference>
<evidence type="ECO:0000313" key="21">
    <source>
        <dbReference type="EMBL" id="KAJ1725057.1"/>
    </source>
</evidence>
<evidence type="ECO:0000256" key="7">
    <source>
        <dbReference type="ARBA" id="ARBA00022840"/>
    </source>
</evidence>
<dbReference type="PROSITE" id="PS51195">
    <property type="entry name" value="Q_MOTIF"/>
    <property type="match status" value="1"/>
</dbReference>
<feature type="compositionally biased region" description="Acidic residues" evidence="17">
    <location>
        <begin position="169"/>
        <end position="214"/>
    </location>
</feature>
<comment type="subcellular location">
    <subcellularLocation>
        <location evidence="1">Nucleus</location>
        <location evidence="1">Nucleolus</location>
    </subcellularLocation>
</comment>
<evidence type="ECO:0000256" key="13">
    <source>
        <dbReference type="ARBA" id="ARBA00044094"/>
    </source>
</evidence>
<dbReference type="PANTHER" id="PTHR47959">
    <property type="entry name" value="ATP-DEPENDENT RNA HELICASE RHLE-RELATED"/>
    <property type="match status" value="1"/>
</dbReference>
<keyword evidence="9" id="KW-0539">Nucleus</keyword>
<dbReference type="PROSITE" id="PS00039">
    <property type="entry name" value="DEAD_ATP_HELICASE"/>
    <property type="match status" value="1"/>
</dbReference>
<dbReference type="PANTHER" id="PTHR47959:SF1">
    <property type="entry name" value="ATP-DEPENDENT RNA HELICASE DBPA"/>
    <property type="match status" value="1"/>
</dbReference>
<feature type="region of interest" description="Disordered" evidence="17">
    <location>
        <begin position="651"/>
        <end position="688"/>
    </location>
</feature>
<dbReference type="EMBL" id="JANBOJ010000013">
    <property type="protein sequence ID" value="KAJ1725057.1"/>
    <property type="molecule type" value="Genomic_DNA"/>
</dbReference>
<dbReference type="InterPro" id="IPR050079">
    <property type="entry name" value="DEAD_box_RNA_helicase"/>
</dbReference>
<dbReference type="GO" id="GO:0016787">
    <property type="term" value="F:hydrolase activity"/>
    <property type="evidence" value="ECO:0007669"/>
    <property type="project" value="UniProtKB-KW"/>
</dbReference>
<dbReference type="CDD" id="cd17947">
    <property type="entry name" value="DEADc_DDX27"/>
    <property type="match status" value="1"/>
</dbReference>
<comment type="caution">
    <text evidence="21">The sequence shown here is derived from an EMBL/GenBank/DDBJ whole genome shotgun (WGS) entry which is preliminary data.</text>
</comment>
<comment type="catalytic activity">
    <reaction evidence="14">
        <text>ATP + H2O = ADP + phosphate + H(+)</text>
        <dbReference type="Rhea" id="RHEA:13065"/>
        <dbReference type="ChEBI" id="CHEBI:15377"/>
        <dbReference type="ChEBI" id="CHEBI:15378"/>
        <dbReference type="ChEBI" id="CHEBI:30616"/>
        <dbReference type="ChEBI" id="CHEBI:43474"/>
        <dbReference type="ChEBI" id="CHEBI:456216"/>
        <dbReference type="EC" id="3.6.4.13"/>
    </reaction>
</comment>
<evidence type="ECO:0000256" key="14">
    <source>
        <dbReference type="ARBA" id="ARBA00047984"/>
    </source>
</evidence>
<keyword evidence="6 16" id="KW-0347">Helicase</keyword>
<feature type="compositionally biased region" description="Acidic residues" evidence="17">
    <location>
        <begin position="143"/>
        <end position="152"/>
    </location>
</feature>
<sequence length="688" mass="77002">MSPGDDDFIMTINDDDEVPDLELADESSDVEPQTKKRKSADSQKTKRSKGKSADNGPISKNFMIDLDADGLDAVPQTLDFTLARASLKKRNKNSQYTTLDEKIAIARRRARQEKKSHGTKDEEADEEEEEEVEKDDGHMSVSEAEDDKEDAESAGGSGSESEAAPEAASEPESESDGESQDGSDSDNDDESEDESEEESESSDSGSESEVDEVEEARKRAYFAQEEETQSDLPDSFTVMNLSRPIMKGLSKLSFSQPTPIQARTIPVALLGKDICGGAQTGSGKTGAFLVPILERLLYRPKKVPATRVLILCPTRELAIQCHNVGSQLASFTDITMCLCIGGLSLKSQEAELRQRPDVVIATPGRLIDHIRNSQSFHLDQIEILVMDEADRMLDDGFEEELTEIIKTCPRKRQSMLFSATMTDNVDKLIRLSLDRPVRVQIDPPKSAAKGLTQEFVRVRTNRDEDRTALLAALCKRHFKSKCIVFFRSKAAAHQMKIVFGLLGMKAGELHGNLSQEGRLQALEQFRDGHVDYMMATDLAARGLDVKGVDTVINYTMPNQFEQYLHRIGRTARAGRSGRSITLIGETDRKMLKMAVKNSPKDRIKQRVVPNETLNKYRAKVDELAVQVKNIIDEEREEKMFRDAEMQMTKASNLIEHKDEIQSRPRRTWFQSEKSRKESKRASALSQKQ</sequence>
<dbReference type="Proteomes" id="UP001149813">
    <property type="component" value="Unassembled WGS sequence"/>
</dbReference>
<reference evidence="21" key="1">
    <citation type="submission" date="2022-07" db="EMBL/GenBank/DDBJ databases">
        <title>Phylogenomic reconstructions and comparative analyses of Kickxellomycotina fungi.</title>
        <authorList>
            <person name="Reynolds N.K."/>
            <person name="Stajich J.E."/>
            <person name="Barry K."/>
            <person name="Grigoriev I.V."/>
            <person name="Crous P."/>
            <person name="Smith M.E."/>
        </authorList>
    </citation>
    <scope>NUCLEOTIDE SEQUENCE</scope>
    <source>
        <strain evidence="21">NBRC 32514</strain>
    </source>
</reference>
<dbReference type="PROSITE" id="PS51194">
    <property type="entry name" value="HELICASE_CTER"/>
    <property type="match status" value="1"/>
</dbReference>
<evidence type="ECO:0000256" key="9">
    <source>
        <dbReference type="ARBA" id="ARBA00023242"/>
    </source>
</evidence>
<evidence type="ECO:0000256" key="2">
    <source>
        <dbReference type="ARBA" id="ARBA00012552"/>
    </source>
</evidence>
<dbReference type="OrthoDB" id="10259843at2759"/>
<protein>
    <recommendedName>
        <fullName evidence="12">ATP-dependent RNA helicase DRS1</fullName>
        <ecNumber evidence="2">3.6.4.13</ecNumber>
    </recommendedName>
    <alternativeName>
        <fullName evidence="13">ATP-dependent RNA helicase drs1</fullName>
    </alternativeName>
</protein>
<evidence type="ECO:0000256" key="3">
    <source>
        <dbReference type="ARBA" id="ARBA00022517"/>
    </source>
</evidence>
<dbReference type="AlphaFoldDB" id="A0A9W7Y766"/>
<keyword evidence="22" id="KW-1185">Reference proteome</keyword>
<name>A0A9W7Y766_9FUNG</name>
<evidence type="ECO:0000259" key="20">
    <source>
        <dbReference type="PROSITE" id="PS51195"/>
    </source>
</evidence>
<gene>
    <name evidence="21" type="primary">DRS1</name>
    <name evidence="21" type="ORF">LPJ53_000706</name>
</gene>
<evidence type="ECO:0000256" key="17">
    <source>
        <dbReference type="SAM" id="MobiDB-lite"/>
    </source>
</evidence>
<dbReference type="GO" id="GO:0003723">
    <property type="term" value="F:RNA binding"/>
    <property type="evidence" value="ECO:0007669"/>
    <property type="project" value="UniProtKB-KW"/>
</dbReference>
<dbReference type="FunFam" id="3.40.50.300:FF:000842">
    <property type="entry name" value="ATP-dependent RNA helicase DRS1"/>
    <property type="match status" value="1"/>
</dbReference>
<feature type="region of interest" description="Disordered" evidence="17">
    <location>
        <begin position="1"/>
        <end position="62"/>
    </location>
</feature>
<dbReference type="SUPFAM" id="SSF52540">
    <property type="entry name" value="P-loop containing nucleoside triphosphate hydrolases"/>
    <property type="match status" value="1"/>
</dbReference>
<evidence type="ECO:0000256" key="1">
    <source>
        <dbReference type="ARBA" id="ARBA00004604"/>
    </source>
</evidence>
<feature type="domain" description="Helicase C-terminal" evidence="19">
    <location>
        <begin position="450"/>
        <end position="614"/>
    </location>
</feature>
<keyword evidence="5 16" id="KW-0378">Hydrolase</keyword>
<dbReference type="InterPro" id="IPR014014">
    <property type="entry name" value="RNA_helicase_DEAD_Q_motif"/>
</dbReference>
<keyword evidence="8" id="KW-0694">RNA-binding</keyword>
<dbReference type="CDD" id="cd18787">
    <property type="entry name" value="SF2_C_DEAD"/>
    <property type="match status" value="1"/>
</dbReference>
<dbReference type="InterPro" id="IPR014001">
    <property type="entry name" value="Helicase_ATP-bd"/>
</dbReference>
<dbReference type="SMART" id="SM00487">
    <property type="entry name" value="DEXDc"/>
    <property type="match status" value="1"/>
</dbReference>
<dbReference type="SMART" id="SM00490">
    <property type="entry name" value="HELICc"/>
    <property type="match status" value="1"/>
</dbReference>
<evidence type="ECO:0000256" key="16">
    <source>
        <dbReference type="RuleBase" id="RU000492"/>
    </source>
</evidence>
<evidence type="ECO:0000256" key="12">
    <source>
        <dbReference type="ARBA" id="ARBA00044078"/>
    </source>
</evidence>
<comment type="similarity">
    <text evidence="11">Belongs to the DEAD box helicase family. DDX27/DRS1 subfamily.</text>
</comment>
<evidence type="ECO:0000256" key="5">
    <source>
        <dbReference type="ARBA" id="ARBA00022801"/>
    </source>
</evidence>
<dbReference type="EC" id="3.6.4.13" evidence="2"/>
<dbReference type="GO" id="GO:0006364">
    <property type="term" value="P:rRNA processing"/>
    <property type="evidence" value="ECO:0007669"/>
    <property type="project" value="UniProtKB-ARBA"/>
</dbReference>
<evidence type="ECO:0000256" key="15">
    <source>
        <dbReference type="PROSITE-ProRule" id="PRU00552"/>
    </source>
</evidence>
<dbReference type="InterPro" id="IPR001650">
    <property type="entry name" value="Helicase_C-like"/>
</dbReference>
<dbReference type="GO" id="GO:0005524">
    <property type="term" value="F:ATP binding"/>
    <property type="evidence" value="ECO:0007669"/>
    <property type="project" value="UniProtKB-KW"/>
</dbReference>
<evidence type="ECO:0000313" key="22">
    <source>
        <dbReference type="Proteomes" id="UP001149813"/>
    </source>
</evidence>
<feature type="compositionally biased region" description="Low complexity" evidence="17">
    <location>
        <begin position="159"/>
        <end position="168"/>
    </location>
</feature>
<dbReference type="GO" id="GO:0005829">
    <property type="term" value="C:cytosol"/>
    <property type="evidence" value="ECO:0007669"/>
    <property type="project" value="TreeGrafter"/>
</dbReference>
<feature type="domain" description="DEAD-box RNA helicase Q" evidence="20">
    <location>
        <begin position="234"/>
        <end position="262"/>
    </location>
</feature>
<dbReference type="InterPro" id="IPR011545">
    <property type="entry name" value="DEAD/DEAH_box_helicase_dom"/>
</dbReference>
<dbReference type="Pfam" id="PF00271">
    <property type="entry name" value="Helicase_C"/>
    <property type="match status" value="1"/>
</dbReference>
<dbReference type="InterPro" id="IPR000629">
    <property type="entry name" value="RNA-helicase_DEAD-box_CS"/>
</dbReference>
<evidence type="ECO:0000259" key="18">
    <source>
        <dbReference type="PROSITE" id="PS51192"/>
    </source>
</evidence>
<feature type="domain" description="Helicase ATP-binding" evidence="18">
    <location>
        <begin position="265"/>
        <end position="439"/>
    </location>
</feature>
<evidence type="ECO:0000256" key="4">
    <source>
        <dbReference type="ARBA" id="ARBA00022741"/>
    </source>
</evidence>
<dbReference type="PROSITE" id="PS51192">
    <property type="entry name" value="HELICASE_ATP_BIND_1"/>
    <property type="match status" value="1"/>
</dbReference>
<proteinExistence type="inferred from homology"/>
<dbReference type="GO" id="GO:0003724">
    <property type="term" value="F:RNA helicase activity"/>
    <property type="evidence" value="ECO:0007669"/>
    <property type="project" value="UniProtKB-EC"/>
</dbReference>
<feature type="compositionally biased region" description="Acidic residues" evidence="17">
    <location>
        <begin position="122"/>
        <end position="134"/>
    </location>
</feature>